<dbReference type="Proteomes" id="UP000634011">
    <property type="component" value="Unassembled WGS sequence"/>
</dbReference>
<dbReference type="RefSeq" id="WP_186911302.1">
    <property type="nucleotide sequence ID" value="NZ_JACOFV010000003.1"/>
</dbReference>
<dbReference type="EMBL" id="JACOFV010000003">
    <property type="protein sequence ID" value="MBC3861367.1"/>
    <property type="molecule type" value="Genomic_DNA"/>
</dbReference>
<accession>A0A923HBE5</accession>
<reference evidence="1" key="1">
    <citation type="submission" date="2020-08" db="EMBL/GenBank/DDBJ databases">
        <title>Novel species isolated from subtropical streams in China.</title>
        <authorList>
            <person name="Lu H."/>
        </authorList>
    </citation>
    <scope>NUCLEOTIDE SEQUENCE</scope>
    <source>
        <strain evidence="1">KACC 12607</strain>
    </source>
</reference>
<organism evidence="1 2">
    <name type="scientific">Undibacterium jejuense</name>
    <dbReference type="NCBI Taxonomy" id="1344949"/>
    <lineage>
        <taxon>Bacteria</taxon>
        <taxon>Pseudomonadati</taxon>
        <taxon>Pseudomonadota</taxon>
        <taxon>Betaproteobacteria</taxon>
        <taxon>Burkholderiales</taxon>
        <taxon>Oxalobacteraceae</taxon>
        <taxon>Undibacterium</taxon>
    </lineage>
</organism>
<dbReference type="Pfam" id="PF05258">
    <property type="entry name" value="DciA"/>
    <property type="match status" value="1"/>
</dbReference>
<name>A0A923HBE5_9BURK</name>
<protein>
    <submittedName>
        <fullName evidence="1">DUF721 domain-containing protein</fullName>
    </submittedName>
</protein>
<dbReference type="InterPro" id="IPR007922">
    <property type="entry name" value="DciA-like"/>
</dbReference>
<gene>
    <name evidence="1" type="ORF">H8K32_04585</name>
</gene>
<dbReference type="AlphaFoldDB" id="A0A923HBE5"/>
<evidence type="ECO:0000313" key="1">
    <source>
        <dbReference type="EMBL" id="MBC3861367.1"/>
    </source>
</evidence>
<comment type="caution">
    <text evidence="1">The sequence shown here is derived from an EMBL/GenBank/DDBJ whole genome shotgun (WGS) entry which is preliminary data.</text>
</comment>
<keyword evidence="2" id="KW-1185">Reference proteome</keyword>
<evidence type="ECO:0000313" key="2">
    <source>
        <dbReference type="Proteomes" id="UP000634011"/>
    </source>
</evidence>
<sequence length="170" mass="18735">MSASSLPPHRIHIKRGRPVSVTSGASDFLRANDKIAALLPAIQRNLALQRDCEAVLSSLFELCEVMQLADGQLVLAASNAAIATKLKQQCPNLQLKLQQRGWQINAIRIKVQVKRVIEKPLPVKQLAIPETAIQALSNLEKNIEKTAQNADLRAALIRLLSRHRQSGSEK</sequence>
<proteinExistence type="predicted"/>